<comment type="caution">
    <text evidence="2">The sequence shown here is derived from an EMBL/GenBank/DDBJ whole genome shotgun (WGS) entry which is preliminary data.</text>
</comment>
<organism evidence="2 3">
    <name type="scientific">Xylaria grammica</name>
    <dbReference type="NCBI Taxonomy" id="363999"/>
    <lineage>
        <taxon>Eukaryota</taxon>
        <taxon>Fungi</taxon>
        <taxon>Dikarya</taxon>
        <taxon>Ascomycota</taxon>
        <taxon>Pezizomycotina</taxon>
        <taxon>Sordariomycetes</taxon>
        <taxon>Xylariomycetidae</taxon>
        <taxon>Xylariales</taxon>
        <taxon>Xylariaceae</taxon>
        <taxon>Xylaria</taxon>
    </lineage>
</organism>
<evidence type="ECO:0000256" key="1">
    <source>
        <dbReference type="SAM" id="MobiDB-lite"/>
    </source>
</evidence>
<accession>A0A439DBP5</accession>
<dbReference type="PANTHER" id="PTHR38123:SF6">
    <property type="entry name" value="CELL WALL SERINE-THREONINE-RICH GALACTOMANNOPROTEIN MP1 (AFU_ORTHOLOGUE AFUA_4G03240)"/>
    <property type="match status" value="1"/>
</dbReference>
<keyword evidence="3" id="KW-1185">Reference proteome</keyword>
<evidence type="ECO:0000313" key="2">
    <source>
        <dbReference type="EMBL" id="RWA11816.1"/>
    </source>
</evidence>
<name>A0A439DBP5_9PEZI</name>
<dbReference type="EMBL" id="RYZI01000068">
    <property type="protein sequence ID" value="RWA11816.1"/>
    <property type="molecule type" value="Genomic_DNA"/>
</dbReference>
<dbReference type="AlphaFoldDB" id="A0A439DBP5"/>
<proteinExistence type="predicted"/>
<dbReference type="STRING" id="363999.A0A439DBP5"/>
<feature type="compositionally biased region" description="Polar residues" evidence="1">
    <location>
        <begin position="188"/>
        <end position="207"/>
    </location>
</feature>
<evidence type="ECO:0000313" key="3">
    <source>
        <dbReference type="Proteomes" id="UP000286045"/>
    </source>
</evidence>
<evidence type="ECO:0008006" key="4">
    <source>
        <dbReference type="Google" id="ProtNLM"/>
    </source>
</evidence>
<sequence>MRITAASVALAVGVMAQPNIMPRNSTGITNLLSSVYEAMANANNHALQYVGGEPTELRKAGLNLIKVIGSGIETANNLEPLTPEDVVAINPLSEQLTFIGAKFLENLGGDAPKLAAGGFCGHALEFATNLGEVSNKFFTATKEKFPADYQDIAQQEISAVDARFAKAEAALSPPACVDQVKSAPGGETSASSSTSIAWQTGTSSPGEPTSAPGGDRNQPNGTHPAKPTSTPVTGSSGVLALSSAALGLAMGVTLLL</sequence>
<gene>
    <name evidence="2" type="ORF">EKO27_g3258</name>
</gene>
<feature type="region of interest" description="Disordered" evidence="1">
    <location>
        <begin position="177"/>
        <end position="235"/>
    </location>
</feature>
<dbReference type="Pfam" id="PF12296">
    <property type="entry name" value="HsbA"/>
    <property type="match status" value="1"/>
</dbReference>
<protein>
    <recommendedName>
        <fullName evidence="4">Cell wall protein</fullName>
    </recommendedName>
</protein>
<feature type="compositionally biased region" description="Polar residues" evidence="1">
    <location>
        <begin position="217"/>
        <end position="233"/>
    </location>
</feature>
<dbReference type="GO" id="GO:0005576">
    <property type="term" value="C:extracellular region"/>
    <property type="evidence" value="ECO:0007669"/>
    <property type="project" value="TreeGrafter"/>
</dbReference>
<dbReference type="Gene3D" id="1.20.1280.140">
    <property type="match status" value="1"/>
</dbReference>
<dbReference type="PANTHER" id="PTHR38123">
    <property type="entry name" value="CELL WALL SERINE-THREONINE-RICH GALACTOMANNOPROTEIN MP1 (AFU_ORTHOLOGUE AFUA_4G03240)"/>
    <property type="match status" value="1"/>
</dbReference>
<reference evidence="2 3" key="1">
    <citation type="submission" date="2018-12" db="EMBL/GenBank/DDBJ databases">
        <title>Draft genome sequence of Xylaria grammica IHI A82.</title>
        <authorList>
            <person name="Buettner E."/>
            <person name="Kellner H."/>
        </authorList>
    </citation>
    <scope>NUCLEOTIDE SEQUENCE [LARGE SCALE GENOMIC DNA]</scope>
    <source>
        <strain evidence="2 3">IHI A82</strain>
    </source>
</reference>
<dbReference type="Proteomes" id="UP000286045">
    <property type="component" value="Unassembled WGS sequence"/>
</dbReference>
<dbReference type="InterPro" id="IPR021054">
    <property type="entry name" value="Cell_wall_mannoprotein_1"/>
</dbReference>